<dbReference type="InterPro" id="IPR036249">
    <property type="entry name" value="Thioredoxin-like_sf"/>
</dbReference>
<dbReference type="EMBL" id="CP036279">
    <property type="protein sequence ID" value="QDU61103.1"/>
    <property type="molecule type" value="Genomic_DNA"/>
</dbReference>
<feature type="region of interest" description="Disordered" evidence="2">
    <location>
        <begin position="23"/>
        <end position="103"/>
    </location>
</feature>
<dbReference type="Gene3D" id="3.40.30.10">
    <property type="entry name" value="Glutaredoxin"/>
    <property type="match status" value="1"/>
</dbReference>
<reference evidence="5 6" key="1">
    <citation type="submission" date="2019-02" db="EMBL/GenBank/DDBJ databases">
        <title>Deep-cultivation of Planctomycetes and their phenomic and genomic characterization uncovers novel biology.</title>
        <authorList>
            <person name="Wiegand S."/>
            <person name="Jogler M."/>
            <person name="Boedeker C."/>
            <person name="Pinto D."/>
            <person name="Vollmers J."/>
            <person name="Rivas-Marin E."/>
            <person name="Kohn T."/>
            <person name="Peeters S.H."/>
            <person name="Heuer A."/>
            <person name="Rast P."/>
            <person name="Oberbeckmann S."/>
            <person name="Bunk B."/>
            <person name="Jeske O."/>
            <person name="Meyerdierks A."/>
            <person name="Storesund J.E."/>
            <person name="Kallscheuer N."/>
            <person name="Luecker S."/>
            <person name="Lage O.M."/>
            <person name="Pohl T."/>
            <person name="Merkel B.J."/>
            <person name="Hornburger P."/>
            <person name="Mueller R.-W."/>
            <person name="Bruemmer F."/>
            <person name="Labrenz M."/>
            <person name="Spormann A.M."/>
            <person name="Op den Camp H."/>
            <person name="Overmann J."/>
            <person name="Amann R."/>
            <person name="Jetten M.S.M."/>
            <person name="Mascher T."/>
            <person name="Medema M.H."/>
            <person name="Devos D.P."/>
            <person name="Kaster A.-K."/>
            <person name="Ovreas L."/>
            <person name="Rohde M."/>
            <person name="Galperin M.Y."/>
            <person name="Jogler C."/>
        </authorList>
    </citation>
    <scope>NUCLEOTIDE SEQUENCE [LARGE SCALE GENOMIC DNA]</scope>
    <source>
        <strain evidence="5 6">Pan216</strain>
    </source>
</reference>
<dbReference type="InterPro" id="IPR050553">
    <property type="entry name" value="Thioredoxin_ResA/DsbE_sf"/>
</dbReference>
<feature type="domain" description="Thioredoxin" evidence="4">
    <location>
        <begin position="78"/>
        <end position="242"/>
    </location>
</feature>
<dbReference type="PROSITE" id="PS51257">
    <property type="entry name" value="PROKAR_LIPOPROTEIN"/>
    <property type="match status" value="1"/>
</dbReference>
<accession>A0A518B284</accession>
<organism evidence="5 6">
    <name type="scientific">Kolteria novifilia</name>
    <dbReference type="NCBI Taxonomy" id="2527975"/>
    <lineage>
        <taxon>Bacteria</taxon>
        <taxon>Pseudomonadati</taxon>
        <taxon>Planctomycetota</taxon>
        <taxon>Planctomycetia</taxon>
        <taxon>Kolteriales</taxon>
        <taxon>Kolteriaceae</taxon>
        <taxon>Kolteria</taxon>
    </lineage>
</organism>
<gene>
    <name evidence="5" type="primary">cycY</name>
    <name evidence="5" type="ORF">Pan216_19570</name>
</gene>
<feature type="compositionally biased region" description="Basic and acidic residues" evidence="2">
    <location>
        <begin position="39"/>
        <end position="53"/>
    </location>
</feature>
<feature type="signal peptide" evidence="3">
    <location>
        <begin position="1"/>
        <end position="21"/>
    </location>
</feature>
<evidence type="ECO:0000313" key="5">
    <source>
        <dbReference type="EMBL" id="QDU61103.1"/>
    </source>
</evidence>
<dbReference type="KEGG" id="knv:Pan216_19570"/>
<protein>
    <submittedName>
        <fullName evidence="5">Thiol:disulfide interchange protein CycY</fullName>
    </submittedName>
</protein>
<proteinExistence type="predicted"/>
<evidence type="ECO:0000256" key="2">
    <source>
        <dbReference type="SAM" id="MobiDB-lite"/>
    </source>
</evidence>
<name>A0A518B284_9BACT</name>
<dbReference type="PANTHER" id="PTHR42852">
    <property type="entry name" value="THIOL:DISULFIDE INTERCHANGE PROTEIN DSBE"/>
    <property type="match status" value="1"/>
</dbReference>
<feature type="chain" id="PRO_5021913972" evidence="3">
    <location>
        <begin position="22"/>
        <end position="242"/>
    </location>
</feature>
<dbReference type="InterPro" id="IPR013766">
    <property type="entry name" value="Thioredoxin_domain"/>
</dbReference>
<dbReference type="SUPFAM" id="SSF52833">
    <property type="entry name" value="Thioredoxin-like"/>
    <property type="match status" value="1"/>
</dbReference>
<dbReference type="PROSITE" id="PS51352">
    <property type="entry name" value="THIOREDOXIN_2"/>
    <property type="match status" value="1"/>
</dbReference>
<dbReference type="Pfam" id="PF13905">
    <property type="entry name" value="Thioredoxin_8"/>
    <property type="match status" value="1"/>
</dbReference>
<dbReference type="Proteomes" id="UP000317093">
    <property type="component" value="Chromosome"/>
</dbReference>
<evidence type="ECO:0000256" key="1">
    <source>
        <dbReference type="SAM" id="Coils"/>
    </source>
</evidence>
<feature type="coiled-coil region" evidence="1">
    <location>
        <begin position="175"/>
        <end position="202"/>
    </location>
</feature>
<dbReference type="PANTHER" id="PTHR42852:SF13">
    <property type="entry name" value="PROTEIN DIPZ"/>
    <property type="match status" value="1"/>
</dbReference>
<sequence precursor="true">MIRNVRILISGLVLLSLSACGKSEPAAQKPNEAGTVKAPAKDEAVAPKKEEKASSIPAADRPTLAPPAPVATTKMPPGDASKTAPPATKPKATDSSAEKGKAASKPADVVLQVVNEKEFDQFLASHKGKYVVIDAWALWCIQCRQKFPKYMELANKKAGEKLVFVTANFDDTDQQEEAQEFLAEQESELKNLLIDASIAKVQEKFKFEGLPQYLIIGPDGEVVFRTSEIENVAPKLDGFGVN</sequence>
<dbReference type="AlphaFoldDB" id="A0A518B284"/>
<dbReference type="CDD" id="cd02966">
    <property type="entry name" value="TlpA_like_family"/>
    <property type="match status" value="1"/>
</dbReference>
<keyword evidence="6" id="KW-1185">Reference proteome</keyword>
<evidence type="ECO:0000313" key="6">
    <source>
        <dbReference type="Proteomes" id="UP000317093"/>
    </source>
</evidence>
<dbReference type="OrthoDB" id="288837at2"/>
<dbReference type="InterPro" id="IPR012336">
    <property type="entry name" value="Thioredoxin-like_fold"/>
</dbReference>
<dbReference type="RefSeq" id="WP_145257740.1">
    <property type="nucleotide sequence ID" value="NZ_CP036279.1"/>
</dbReference>
<evidence type="ECO:0000259" key="4">
    <source>
        <dbReference type="PROSITE" id="PS51352"/>
    </source>
</evidence>
<keyword evidence="3" id="KW-0732">Signal</keyword>
<evidence type="ECO:0000256" key="3">
    <source>
        <dbReference type="SAM" id="SignalP"/>
    </source>
</evidence>
<keyword evidence="1" id="KW-0175">Coiled coil</keyword>